<dbReference type="InterPro" id="IPR011004">
    <property type="entry name" value="Trimer_LpxA-like_sf"/>
</dbReference>
<dbReference type="PANTHER" id="PTHR45887:SF1">
    <property type="entry name" value="TRANSLATION INITIATION FACTOR EIF-2B SUBUNIT EPSILON"/>
    <property type="match status" value="1"/>
</dbReference>
<evidence type="ECO:0000313" key="3">
    <source>
        <dbReference type="Proteomes" id="UP000054937"/>
    </source>
</evidence>
<dbReference type="InterPro" id="IPR051956">
    <property type="entry name" value="eIF2B_epsilon"/>
</dbReference>
<evidence type="ECO:0000313" key="2">
    <source>
        <dbReference type="EMBL" id="KRX10550.1"/>
    </source>
</evidence>
<comment type="caution">
    <text evidence="2">The sequence shown here is derived from an EMBL/GenBank/DDBJ whole genome shotgun (WGS) entry which is preliminary data.</text>
</comment>
<organism evidence="2 3">
    <name type="scientific">Pseudocohnilembus persalinus</name>
    <name type="common">Ciliate</name>
    <dbReference type="NCBI Taxonomy" id="266149"/>
    <lineage>
        <taxon>Eukaryota</taxon>
        <taxon>Sar</taxon>
        <taxon>Alveolata</taxon>
        <taxon>Ciliophora</taxon>
        <taxon>Intramacronucleata</taxon>
        <taxon>Oligohymenophorea</taxon>
        <taxon>Scuticociliatia</taxon>
        <taxon>Philasterida</taxon>
        <taxon>Pseudocohnilembidae</taxon>
        <taxon>Pseudocohnilembus</taxon>
    </lineage>
</organism>
<dbReference type="SUPFAM" id="SSF51161">
    <property type="entry name" value="Trimeric LpxA-like enzymes"/>
    <property type="match status" value="1"/>
</dbReference>
<dbReference type="GO" id="GO:0031369">
    <property type="term" value="F:translation initiation factor binding"/>
    <property type="evidence" value="ECO:0007669"/>
    <property type="project" value="TreeGrafter"/>
</dbReference>
<name>A0A0V0R7U8_PSEPJ</name>
<dbReference type="OrthoDB" id="285674at2759"/>
<protein>
    <submittedName>
        <fullName evidence="2">Trimeric LpxA-like protein</fullName>
    </submittedName>
</protein>
<dbReference type="InParanoid" id="A0A0V0R7U8"/>
<dbReference type="Proteomes" id="UP000054937">
    <property type="component" value="Unassembled WGS sequence"/>
</dbReference>
<accession>A0A0V0R7U8</accession>
<feature type="domain" description="Mannose-1-phosphate guanyltransferase C-terminal" evidence="1">
    <location>
        <begin position="5"/>
        <end position="76"/>
    </location>
</feature>
<proteinExistence type="predicted"/>
<dbReference type="GO" id="GO:0005085">
    <property type="term" value="F:guanyl-nucleotide exchange factor activity"/>
    <property type="evidence" value="ECO:0007669"/>
    <property type="project" value="TreeGrafter"/>
</dbReference>
<dbReference type="Pfam" id="PF25087">
    <property type="entry name" value="GMPPB_C"/>
    <property type="match status" value="1"/>
</dbReference>
<keyword evidence="3" id="KW-1185">Reference proteome</keyword>
<dbReference type="GO" id="GO:0003743">
    <property type="term" value="F:translation initiation factor activity"/>
    <property type="evidence" value="ECO:0007669"/>
    <property type="project" value="TreeGrafter"/>
</dbReference>
<dbReference type="EMBL" id="LDAU01000025">
    <property type="protein sequence ID" value="KRX10550.1"/>
    <property type="molecule type" value="Genomic_DNA"/>
</dbReference>
<sequence length="108" mass="12188">MFQAGKNSKIVNCVIWDNTEIGENCNIQNCLIGQNCRILNGAEIQRGVVIGEGSIIKENAKIQECWKICTQEILSEFQDEDDIESMKEVLNEDKQNLGENTFKCTIFG</sequence>
<dbReference type="Gene3D" id="2.160.10.10">
    <property type="entry name" value="Hexapeptide repeat proteins"/>
    <property type="match status" value="1"/>
</dbReference>
<gene>
    <name evidence="2" type="ORF">PPERSA_05370</name>
</gene>
<reference evidence="2 3" key="1">
    <citation type="journal article" date="2015" name="Sci. Rep.">
        <title>Genome of the facultative scuticociliatosis pathogen Pseudocohnilembus persalinus provides insight into its virulence through horizontal gene transfer.</title>
        <authorList>
            <person name="Xiong J."/>
            <person name="Wang G."/>
            <person name="Cheng J."/>
            <person name="Tian M."/>
            <person name="Pan X."/>
            <person name="Warren A."/>
            <person name="Jiang C."/>
            <person name="Yuan D."/>
            <person name="Miao W."/>
        </authorList>
    </citation>
    <scope>NUCLEOTIDE SEQUENCE [LARGE SCALE GENOMIC DNA]</scope>
    <source>
        <strain evidence="2">36N120E</strain>
    </source>
</reference>
<dbReference type="PANTHER" id="PTHR45887">
    <property type="entry name" value="TRANSLATION INITIATION FACTOR EIF-2B SUBUNIT EPSILON"/>
    <property type="match status" value="1"/>
</dbReference>
<dbReference type="GO" id="GO:0005851">
    <property type="term" value="C:eukaryotic translation initiation factor 2B complex"/>
    <property type="evidence" value="ECO:0007669"/>
    <property type="project" value="TreeGrafter"/>
</dbReference>
<dbReference type="AlphaFoldDB" id="A0A0V0R7U8"/>
<dbReference type="InterPro" id="IPR056729">
    <property type="entry name" value="GMPPB_C"/>
</dbReference>
<evidence type="ECO:0000259" key="1">
    <source>
        <dbReference type="Pfam" id="PF25087"/>
    </source>
</evidence>